<sequence>MNSSIFSFVHPSLFFIYNLIDDKHTFTIIGTRKRHTHTENGLMGAQRAPAIGKAQLYGCAAHGAPAPDPVGRPSHFVAGVRGTGANLKQRISTTSEHDASDFPQDSVKTFSSSANIVEPDIPFGTLKFPFFQCCLRKIPWRLSETRKANLKKRLREVDSVIQAVKDSGVKCHALTNAMELPTEAAMTPKDKFFVFSARSKGYRKGIHKVPHFTKITSRVNPKGF</sequence>
<proteinExistence type="predicted"/>
<name>A0ACC0EGL7_9BASI</name>
<dbReference type="EMBL" id="CM045871">
    <property type="protein sequence ID" value="KAI7951938.1"/>
    <property type="molecule type" value="Genomic_DNA"/>
</dbReference>
<accession>A0ACC0EGL7</accession>
<protein>
    <submittedName>
        <fullName evidence="1">Uncharacterized protein</fullName>
    </submittedName>
</protein>
<evidence type="ECO:0000313" key="1">
    <source>
        <dbReference type="EMBL" id="KAI7951938.1"/>
    </source>
</evidence>
<reference evidence="2" key="2">
    <citation type="journal article" date="2018" name="Mol. Plant Microbe Interact.">
        <title>Genome sequence resources for the wheat stripe rust pathogen (Puccinia striiformis f. sp. tritici) and the barley stripe rust pathogen (Puccinia striiformis f. sp. hordei).</title>
        <authorList>
            <person name="Xia C."/>
            <person name="Wang M."/>
            <person name="Yin C."/>
            <person name="Cornejo O.E."/>
            <person name="Hulbert S.H."/>
            <person name="Chen X."/>
        </authorList>
    </citation>
    <scope>NUCLEOTIDE SEQUENCE [LARGE SCALE GENOMIC DNA]</scope>
    <source>
        <strain evidence="2">93-210</strain>
    </source>
</reference>
<reference evidence="1 2" key="3">
    <citation type="journal article" date="2022" name="Microbiol. Spectr.">
        <title>Folding features and dynamics of 3D genome architecture in plant fungal pathogens.</title>
        <authorList>
            <person name="Xia C."/>
        </authorList>
    </citation>
    <scope>NUCLEOTIDE SEQUENCE [LARGE SCALE GENOMIC DNA]</scope>
    <source>
        <strain evidence="1 2">93-210</strain>
    </source>
</reference>
<reference evidence="2" key="1">
    <citation type="journal article" date="2018" name="BMC Genomics">
        <title>Genomic insights into host adaptation between the wheat stripe rust pathogen (Puccinia striiformis f. sp. tritici) and the barley stripe rust pathogen (Puccinia striiformis f. sp. hordei).</title>
        <authorList>
            <person name="Xia C."/>
            <person name="Wang M."/>
            <person name="Yin C."/>
            <person name="Cornejo O.E."/>
            <person name="Hulbert S.H."/>
            <person name="Chen X."/>
        </authorList>
    </citation>
    <scope>NUCLEOTIDE SEQUENCE [LARGE SCALE GENOMIC DNA]</scope>
    <source>
        <strain evidence="2">93-210</strain>
    </source>
</reference>
<evidence type="ECO:0000313" key="2">
    <source>
        <dbReference type="Proteomes" id="UP001060170"/>
    </source>
</evidence>
<organism evidence="1 2">
    <name type="scientific">Puccinia striiformis f. sp. tritici</name>
    <dbReference type="NCBI Taxonomy" id="168172"/>
    <lineage>
        <taxon>Eukaryota</taxon>
        <taxon>Fungi</taxon>
        <taxon>Dikarya</taxon>
        <taxon>Basidiomycota</taxon>
        <taxon>Pucciniomycotina</taxon>
        <taxon>Pucciniomycetes</taxon>
        <taxon>Pucciniales</taxon>
        <taxon>Pucciniaceae</taxon>
        <taxon>Puccinia</taxon>
    </lineage>
</organism>
<comment type="caution">
    <text evidence="1">The sequence shown here is derived from an EMBL/GenBank/DDBJ whole genome shotgun (WGS) entry which is preliminary data.</text>
</comment>
<keyword evidence="2" id="KW-1185">Reference proteome</keyword>
<gene>
    <name evidence="1" type="ORF">MJO28_007622</name>
</gene>
<dbReference type="Proteomes" id="UP001060170">
    <property type="component" value="Chromosome 7"/>
</dbReference>